<evidence type="ECO:0000256" key="8">
    <source>
        <dbReference type="ARBA" id="ARBA00023204"/>
    </source>
</evidence>
<keyword evidence="5 10" id="KW-0223">Dioxygenase</keyword>
<proteinExistence type="predicted"/>
<dbReference type="InterPro" id="IPR027450">
    <property type="entry name" value="AlkB-like"/>
</dbReference>
<dbReference type="EMBL" id="RJUF01000008">
    <property type="protein sequence ID" value="MCP9762300.1"/>
    <property type="molecule type" value="Genomic_DNA"/>
</dbReference>
<evidence type="ECO:0000256" key="7">
    <source>
        <dbReference type="ARBA" id="ARBA00023004"/>
    </source>
</evidence>
<dbReference type="Proteomes" id="UP001204144">
    <property type="component" value="Unassembled WGS sequence"/>
</dbReference>
<dbReference type="GO" id="GO:0032451">
    <property type="term" value="F:demethylase activity"/>
    <property type="evidence" value="ECO:0007669"/>
    <property type="project" value="UniProtKB-ARBA"/>
</dbReference>
<dbReference type="InterPro" id="IPR037151">
    <property type="entry name" value="AlkB-like_sf"/>
</dbReference>
<keyword evidence="3" id="KW-0227">DNA damage</keyword>
<evidence type="ECO:0000313" key="10">
    <source>
        <dbReference type="EMBL" id="MCP9762300.1"/>
    </source>
</evidence>
<evidence type="ECO:0000256" key="1">
    <source>
        <dbReference type="ARBA" id="ARBA00001954"/>
    </source>
</evidence>
<dbReference type="SUPFAM" id="SSF51197">
    <property type="entry name" value="Clavaminate synthase-like"/>
    <property type="match status" value="1"/>
</dbReference>
<evidence type="ECO:0000256" key="3">
    <source>
        <dbReference type="ARBA" id="ARBA00022763"/>
    </source>
</evidence>
<name>A0AAE3H3M5_9BACT</name>
<keyword evidence="4" id="KW-0460">Magnesium</keyword>
<evidence type="ECO:0000256" key="2">
    <source>
        <dbReference type="ARBA" id="ARBA00022723"/>
    </source>
</evidence>
<dbReference type="FunFam" id="2.60.120.590:FF:000004">
    <property type="entry name" value="DNA oxidative demethylase ALKBH2"/>
    <property type="match status" value="1"/>
</dbReference>
<dbReference type="InterPro" id="IPR005123">
    <property type="entry name" value="Oxoglu/Fe-dep_dioxygenase_dom"/>
</dbReference>
<dbReference type="GO" id="GO:0140097">
    <property type="term" value="F:catalytic activity, acting on DNA"/>
    <property type="evidence" value="ECO:0007669"/>
    <property type="project" value="UniProtKB-ARBA"/>
</dbReference>
<dbReference type="GO" id="GO:0016705">
    <property type="term" value="F:oxidoreductase activity, acting on paired donors, with incorporation or reduction of molecular oxygen"/>
    <property type="evidence" value="ECO:0007669"/>
    <property type="project" value="UniProtKB-ARBA"/>
</dbReference>
<comment type="cofactor">
    <cofactor evidence="1">
        <name>Fe(2+)</name>
        <dbReference type="ChEBI" id="CHEBI:29033"/>
    </cofactor>
</comment>
<dbReference type="PANTHER" id="PTHR31212">
    <property type="entry name" value="ALPHA-KETOGLUTARATE-DEPENDENT DIOXYGENASE ALKB HOMOLOG 3"/>
    <property type="match status" value="1"/>
</dbReference>
<reference evidence="10 11" key="1">
    <citation type="submission" date="2018-11" db="EMBL/GenBank/DDBJ databases">
        <title>Novel bacteria species description.</title>
        <authorList>
            <person name="Han J.-H."/>
        </authorList>
    </citation>
    <scope>NUCLEOTIDE SEQUENCE [LARGE SCALE GENOMIC DNA]</scope>
    <source>
        <strain evidence="10 11">KCTC23259</strain>
    </source>
</reference>
<evidence type="ECO:0000259" key="9">
    <source>
        <dbReference type="PROSITE" id="PS51471"/>
    </source>
</evidence>
<dbReference type="PROSITE" id="PS51471">
    <property type="entry name" value="FE2OG_OXY"/>
    <property type="match status" value="1"/>
</dbReference>
<evidence type="ECO:0000313" key="11">
    <source>
        <dbReference type="Proteomes" id="UP001204144"/>
    </source>
</evidence>
<gene>
    <name evidence="10" type="ORF">EGI31_04990</name>
</gene>
<keyword evidence="8" id="KW-0234">DNA repair</keyword>
<dbReference type="InterPro" id="IPR032854">
    <property type="entry name" value="ALKBH3"/>
</dbReference>
<accession>A0AAE3H3M5</accession>
<keyword evidence="6" id="KW-0560">Oxidoreductase</keyword>
<dbReference type="Pfam" id="PF13532">
    <property type="entry name" value="2OG-FeII_Oxy_2"/>
    <property type="match status" value="1"/>
</dbReference>
<organism evidence="10 11">
    <name type="scientific">Lacihabitans soyangensis</name>
    <dbReference type="NCBI Taxonomy" id="869394"/>
    <lineage>
        <taxon>Bacteria</taxon>
        <taxon>Pseudomonadati</taxon>
        <taxon>Bacteroidota</taxon>
        <taxon>Cytophagia</taxon>
        <taxon>Cytophagales</taxon>
        <taxon>Leadbetterellaceae</taxon>
        <taxon>Lacihabitans</taxon>
    </lineage>
</organism>
<dbReference type="AlphaFoldDB" id="A0AAE3H3M5"/>
<dbReference type="GO" id="GO:0046872">
    <property type="term" value="F:metal ion binding"/>
    <property type="evidence" value="ECO:0007669"/>
    <property type="project" value="UniProtKB-KW"/>
</dbReference>
<evidence type="ECO:0000256" key="4">
    <source>
        <dbReference type="ARBA" id="ARBA00022842"/>
    </source>
</evidence>
<comment type="caution">
    <text evidence="10">The sequence shown here is derived from an EMBL/GenBank/DDBJ whole genome shotgun (WGS) entry which is preliminary data.</text>
</comment>
<evidence type="ECO:0000256" key="5">
    <source>
        <dbReference type="ARBA" id="ARBA00022964"/>
    </source>
</evidence>
<protein>
    <submittedName>
        <fullName evidence="10">Alpha-ketoglutarate-dependent dioxygenase AlkB</fullName>
    </submittedName>
</protein>
<dbReference type="GO" id="GO:0016787">
    <property type="term" value="F:hydrolase activity"/>
    <property type="evidence" value="ECO:0007669"/>
    <property type="project" value="UniProtKB-ARBA"/>
</dbReference>
<dbReference type="Gene3D" id="2.60.120.590">
    <property type="entry name" value="Alpha-ketoglutarate-dependent dioxygenase AlkB-like"/>
    <property type="match status" value="1"/>
</dbReference>
<keyword evidence="2" id="KW-0479">Metal-binding</keyword>
<keyword evidence="7" id="KW-0408">Iron</keyword>
<dbReference type="RefSeq" id="WP_255036060.1">
    <property type="nucleotide sequence ID" value="NZ_RJUF01000008.1"/>
</dbReference>
<dbReference type="PANTHER" id="PTHR31212:SF4">
    <property type="entry name" value="ALPHA-KETOGLUTARATE-DEPENDENT DIOXYGENASE ALKB HOMOLOG 3"/>
    <property type="match status" value="1"/>
</dbReference>
<keyword evidence="11" id="KW-1185">Reference proteome</keyword>
<evidence type="ECO:0000256" key="6">
    <source>
        <dbReference type="ARBA" id="ARBA00023002"/>
    </source>
</evidence>
<dbReference type="GO" id="GO:0006307">
    <property type="term" value="P:DNA alkylation repair"/>
    <property type="evidence" value="ECO:0007669"/>
    <property type="project" value="InterPro"/>
</dbReference>
<feature type="domain" description="Fe2OG dioxygenase" evidence="9">
    <location>
        <begin position="114"/>
        <end position="211"/>
    </location>
</feature>
<sequence length="211" mass="24372">MSQLDIFGNPILQKSGSIFKKGITVIENGEYIFYPNFFSKEESDSFLKTLRSNIIWKQESMNMYGKKIDFPRLTAWYGNNDKPYSFSGITLQPLPWSSEILSIKSKIEPVANTAFNSVLLNLYRDGNDSISWHTDAEKELGINPVIASVNFGATRKFQLRHIKTKEKLEIELTHGSLLIMQGELQHFWQHQVPKTSKIVRERINLTFRVIK</sequence>
<dbReference type="GO" id="GO:0051213">
    <property type="term" value="F:dioxygenase activity"/>
    <property type="evidence" value="ECO:0007669"/>
    <property type="project" value="UniProtKB-KW"/>
</dbReference>